<keyword evidence="2" id="KW-1185">Reference proteome</keyword>
<accession>A0ABN1KMP5</accession>
<reference evidence="1 2" key="1">
    <citation type="journal article" date="2019" name="Int. J. Syst. Evol. Microbiol.">
        <title>The Global Catalogue of Microorganisms (GCM) 10K type strain sequencing project: providing services to taxonomists for standard genome sequencing and annotation.</title>
        <authorList>
            <consortium name="The Broad Institute Genomics Platform"/>
            <consortium name="The Broad Institute Genome Sequencing Center for Infectious Disease"/>
            <person name="Wu L."/>
            <person name="Ma J."/>
        </authorList>
    </citation>
    <scope>NUCLEOTIDE SEQUENCE [LARGE SCALE GENOMIC DNA]</scope>
    <source>
        <strain evidence="1 2">JCM 1417</strain>
    </source>
</reference>
<comment type="caution">
    <text evidence="1">The sequence shown here is derived from an EMBL/GenBank/DDBJ whole genome shotgun (WGS) entry which is preliminary data.</text>
</comment>
<sequence>MKDKFIIALENNDLDEMRKIPKGDLHNHITRDGNKRYIQDWAGKQIPKC</sequence>
<dbReference type="EMBL" id="BAAACI010000005">
    <property type="protein sequence ID" value="GAA0771455.1"/>
    <property type="molecule type" value="Genomic_DNA"/>
</dbReference>
<name>A0ABN1KMP5_CLOSU</name>
<dbReference type="RefSeq" id="WP_343825285.1">
    <property type="nucleotide sequence ID" value="NZ_BAAACI010000005.1"/>
</dbReference>
<evidence type="ECO:0008006" key="3">
    <source>
        <dbReference type="Google" id="ProtNLM"/>
    </source>
</evidence>
<organism evidence="1 2">
    <name type="scientific">Clostridium subterminale</name>
    <dbReference type="NCBI Taxonomy" id="1550"/>
    <lineage>
        <taxon>Bacteria</taxon>
        <taxon>Bacillati</taxon>
        <taxon>Bacillota</taxon>
        <taxon>Clostridia</taxon>
        <taxon>Eubacteriales</taxon>
        <taxon>Clostridiaceae</taxon>
        <taxon>Clostridium</taxon>
    </lineage>
</organism>
<evidence type="ECO:0000313" key="1">
    <source>
        <dbReference type="EMBL" id="GAA0771455.1"/>
    </source>
</evidence>
<dbReference type="Proteomes" id="UP001501047">
    <property type="component" value="Unassembled WGS sequence"/>
</dbReference>
<gene>
    <name evidence="1" type="ORF">GCM10008908_15670</name>
</gene>
<evidence type="ECO:0000313" key="2">
    <source>
        <dbReference type="Proteomes" id="UP001501047"/>
    </source>
</evidence>
<proteinExistence type="predicted"/>
<protein>
    <recommendedName>
        <fullName evidence="3">Adenosine deaminase</fullName>
    </recommendedName>
</protein>